<accession>E6MP47</accession>
<dbReference type="GO" id="GO:0008932">
    <property type="term" value="F:lytic endotransglycosylase activity"/>
    <property type="evidence" value="ECO:0007669"/>
    <property type="project" value="UniProtKB-UniRule"/>
</dbReference>
<feature type="domain" description="RlpA-like protein double-psi beta-barrel" evidence="6">
    <location>
        <begin position="34"/>
        <end position="122"/>
    </location>
</feature>
<comment type="caution">
    <text evidence="7">The sequence shown here is derived from an EMBL/GenBank/DDBJ whole genome shotgun (WGS) entry which is preliminary data.</text>
</comment>
<dbReference type="EMBL" id="AEQO01000115">
    <property type="protein sequence ID" value="EFV04634.1"/>
    <property type="molecule type" value="Genomic_DNA"/>
</dbReference>
<dbReference type="HAMAP" id="MF_02071">
    <property type="entry name" value="RlpA"/>
    <property type="match status" value="1"/>
</dbReference>
<dbReference type="Pfam" id="PF03330">
    <property type="entry name" value="DPBB_1"/>
    <property type="match status" value="1"/>
</dbReference>
<evidence type="ECO:0000256" key="2">
    <source>
        <dbReference type="ARBA" id="ARBA00023316"/>
    </source>
</evidence>
<dbReference type="PANTHER" id="PTHR34183:SF8">
    <property type="entry name" value="ENDOLYTIC PEPTIDOGLYCAN TRANSGLYCOSYLASE RLPA-RELATED"/>
    <property type="match status" value="1"/>
</dbReference>
<feature type="compositionally biased region" description="Basic and acidic residues" evidence="5">
    <location>
        <begin position="190"/>
        <end position="211"/>
    </location>
</feature>
<keyword evidence="2 3" id="KW-0961">Cell wall biogenesis/degradation</keyword>
<dbReference type="SUPFAM" id="SSF50685">
    <property type="entry name" value="Barwin-like endoglucanases"/>
    <property type="match status" value="1"/>
</dbReference>
<reference evidence="7 8" key="1">
    <citation type="submission" date="2010-12" db="EMBL/GenBank/DDBJ databases">
        <authorList>
            <person name="Muzny D."/>
            <person name="Qin X."/>
            <person name="Deng J."/>
            <person name="Jiang H."/>
            <person name="Liu Y."/>
            <person name="Qu J."/>
            <person name="Song X.-Z."/>
            <person name="Zhang L."/>
            <person name="Thornton R."/>
            <person name="Coyle M."/>
            <person name="Francisco L."/>
            <person name="Jackson L."/>
            <person name="Javaid M."/>
            <person name="Korchina V."/>
            <person name="Kovar C."/>
            <person name="Mata R."/>
            <person name="Mathew T."/>
            <person name="Ngo R."/>
            <person name="Nguyen L."/>
            <person name="Nguyen N."/>
            <person name="Okwuonu G."/>
            <person name="Ongeri F."/>
            <person name="Pham C."/>
            <person name="Simmons D."/>
            <person name="Wilczek-Boney K."/>
            <person name="Hale W."/>
            <person name="Jakkamsetti A."/>
            <person name="Pham P."/>
            <person name="Ruth R."/>
            <person name="San Lucas F."/>
            <person name="Warren J."/>
            <person name="Zhang J."/>
            <person name="Zhao Z."/>
            <person name="Zhou C."/>
            <person name="Zhu D."/>
            <person name="Lee S."/>
            <person name="Bess C."/>
            <person name="Blankenburg K."/>
            <person name="Forbes L."/>
            <person name="Fu Q."/>
            <person name="Gubbala S."/>
            <person name="Hirani K."/>
            <person name="Jayaseelan J.C."/>
            <person name="Lara F."/>
            <person name="Munidasa M."/>
            <person name="Palculict T."/>
            <person name="Patil S."/>
            <person name="Pu L.-L."/>
            <person name="Saada N."/>
            <person name="Tang L."/>
            <person name="Weissenberger G."/>
            <person name="Zhu Y."/>
            <person name="Hemphill L."/>
            <person name="Shang Y."/>
            <person name="Youmans B."/>
            <person name="Ayvaz T."/>
            <person name="Ross M."/>
            <person name="Santibanez J."/>
            <person name="Aqrawi P."/>
            <person name="Gross S."/>
            <person name="Joshi V."/>
            <person name="Fowler G."/>
            <person name="Nazareth L."/>
            <person name="Reid J."/>
            <person name="Worley K."/>
            <person name="Petrosino J."/>
            <person name="Highlander S."/>
            <person name="Gibbs R."/>
        </authorList>
    </citation>
    <scope>NUCLEOTIDE SEQUENCE [LARGE SCALE GENOMIC DNA]</scope>
    <source>
        <strain evidence="7 8">DSM 15606</strain>
    </source>
</reference>
<dbReference type="STRING" id="888832.HMPREF9420_1265"/>
<evidence type="ECO:0000313" key="8">
    <source>
        <dbReference type="Proteomes" id="UP000003874"/>
    </source>
</evidence>
<dbReference type="GO" id="GO:0071555">
    <property type="term" value="P:cell wall organization"/>
    <property type="evidence" value="ECO:0007669"/>
    <property type="project" value="UniProtKB-KW"/>
</dbReference>
<organism evidence="7 8">
    <name type="scientific">Segatella salivae DSM 15606</name>
    <dbReference type="NCBI Taxonomy" id="888832"/>
    <lineage>
        <taxon>Bacteria</taxon>
        <taxon>Pseudomonadati</taxon>
        <taxon>Bacteroidota</taxon>
        <taxon>Bacteroidia</taxon>
        <taxon>Bacteroidales</taxon>
        <taxon>Prevotellaceae</taxon>
        <taxon>Segatella</taxon>
    </lineage>
</organism>
<dbReference type="eggNOG" id="COG0797">
    <property type="taxonomic scope" value="Bacteria"/>
</dbReference>
<keyword evidence="7" id="KW-0449">Lipoprotein</keyword>
<dbReference type="HOGENOM" id="CLU_042923_4_1_10"/>
<dbReference type="InterPro" id="IPR012997">
    <property type="entry name" value="RplA"/>
</dbReference>
<evidence type="ECO:0000256" key="4">
    <source>
        <dbReference type="RuleBase" id="RU003495"/>
    </source>
</evidence>
<comment type="function">
    <text evidence="3">Lytic transglycosylase with a strong preference for naked glycan strands that lack stem peptides.</text>
</comment>
<sequence length="223" mass="24994">MASYERKNGFVDNKRFLFILINLLLSLSLCAQQQRGKASYYSKRATGARTASGERLHHDSLTCAHRTYPFGTLLKVTNPNNGNSVVVKVTDRGPFGHGRIIDLSYGAAKQLGILSNGVATVMIEKIGKGVPYLDDEAEELPRIDFEASSVRYNIVDDWKNRQGIVNKTINRDAKKIASQQKLLQTKAANKPKEDATKDEKNATTKKDKENRWNSVFEKIKGMF</sequence>
<evidence type="ECO:0000256" key="5">
    <source>
        <dbReference type="SAM" id="MobiDB-lite"/>
    </source>
</evidence>
<keyword evidence="8" id="KW-1185">Reference proteome</keyword>
<evidence type="ECO:0000313" key="7">
    <source>
        <dbReference type="EMBL" id="EFV04634.1"/>
    </source>
</evidence>
<dbReference type="PANTHER" id="PTHR34183">
    <property type="entry name" value="ENDOLYTIC PEPTIDOGLYCAN TRANSGLYCOSYLASE RLPA"/>
    <property type="match status" value="1"/>
</dbReference>
<dbReference type="GO" id="GO:0000270">
    <property type="term" value="P:peptidoglycan metabolic process"/>
    <property type="evidence" value="ECO:0007669"/>
    <property type="project" value="UniProtKB-UniRule"/>
</dbReference>
<dbReference type="AlphaFoldDB" id="E6MP47"/>
<evidence type="ECO:0000256" key="3">
    <source>
        <dbReference type="HAMAP-Rule" id="MF_02071"/>
    </source>
</evidence>
<dbReference type="Proteomes" id="UP000003874">
    <property type="component" value="Unassembled WGS sequence"/>
</dbReference>
<comment type="similarity">
    <text evidence="3 4">Belongs to the RlpA family.</text>
</comment>
<evidence type="ECO:0000259" key="6">
    <source>
        <dbReference type="Pfam" id="PF03330"/>
    </source>
</evidence>
<gene>
    <name evidence="3 7" type="primary">rlpA</name>
    <name evidence="7" type="ORF">HMPREF9420_1265</name>
</gene>
<dbReference type="Gene3D" id="2.40.40.10">
    <property type="entry name" value="RlpA-like domain"/>
    <property type="match status" value="1"/>
</dbReference>
<name>E6MP47_9BACT</name>
<dbReference type="CDD" id="cd22268">
    <property type="entry name" value="DPBB_RlpA-like"/>
    <property type="match status" value="1"/>
</dbReference>
<dbReference type="NCBIfam" id="TIGR00413">
    <property type="entry name" value="rlpA"/>
    <property type="match status" value="1"/>
</dbReference>
<dbReference type="InterPro" id="IPR036908">
    <property type="entry name" value="RlpA-like_sf"/>
</dbReference>
<dbReference type="EC" id="4.2.2.-" evidence="3"/>
<dbReference type="InterPro" id="IPR009009">
    <property type="entry name" value="RlpA-like_DPBB"/>
</dbReference>
<protein>
    <recommendedName>
        <fullName evidence="3">Probable endolytic peptidoglycan transglycosylase RlpA</fullName>
        <ecNumber evidence="3">4.2.2.-</ecNumber>
    </recommendedName>
</protein>
<evidence type="ECO:0000256" key="1">
    <source>
        <dbReference type="ARBA" id="ARBA00023239"/>
    </source>
</evidence>
<keyword evidence="1 3" id="KW-0456">Lyase</keyword>
<dbReference type="InterPro" id="IPR034718">
    <property type="entry name" value="RlpA"/>
</dbReference>
<feature type="region of interest" description="Disordered" evidence="5">
    <location>
        <begin position="182"/>
        <end position="211"/>
    </location>
</feature>
<proteinExistence type="inferred from homology"/>